<evidence type="ECO:0000313" key="1">
    <source>
        <dbReference type="EMBL" id="GET08799.1"/>
    </source>
</evidence>
<protein>
    <submittedName>
        <fullName evidence="1">Uncharacterized protein</fullName>
    </submittedName>
</protein>
<dbReference type="AlphaFoldDB" id="A0A6F9XU66"/>
<reference evidence="1" key="1">
    <citation type="submission" date="2019-10" db="EMBL/GenBank/DDBJ databases">
        <title>Lactobacillus agilis SY111 Whole Genome Sequencing Project.</title>
        <authorList>
            <person name="Suzuki S."/>
            <person name="Endo A."/>
            <person name="Maeno S."/>
            <person name="Shiwa Y."/>
            <person name="Matsutani M."/>
            <person name="Kajikawa A."/>
        </authorList>
    </citation>
    <scope>NUCLEOTIDE SEQUENCE</scope>
    <source>
        <strain evidence="1">SY111</strain>
    </source>
</reference>
<dbReference type="EMBL" id="BLAN01000086">
    <property type="protein sequence ID" value="GET08799.1"/>
    <property type="molecule type" value="Genomic_DNA"/>
</dbReference>
<name>A0A6F9XU66_9LACO</name>
<accession>A0A6F9XU66</accession>
<sequence length="62" mass="7116">MAQSFSRIFNDARTAKDGIICRKHGLYDRGLMEVDIYYVAHELSKKMIIRVVIANDVRNDSA</sequence>
<dbReference type="Proteomes" id="UP000494178">
    <property type="component" value="Unassembled WGS sequence"/>
</dbReference>
<gene>
    <name evidence="1" type="ORF">SY111_14230</name>
</gene>
<comment type="caution">
    <text evidence="1">The sequence shown here is derived from an EMBL/GenBank/DDBJ whole genome shotgun (WGS) entry which is preliminary data.</text>
</comment>
<proteinExistence type="predicted"/>
<organism evidence="1">
    <name type="scientific">Ligilactobacillus agilis</name>
    <dbReference type="NCBI Taxonomy" id="1601"/>
    <lineage>
        <taxon>Bacteria</taxon>
        <taxon>Bacillati</taxon>
        <taxon>Bacillota</taxon>
        <taxon>Bacilli</taxon>
        <taxon>Lactobacillales</taxon>
        <taxon>Lactobacillaceae</taxon>
        <taxon>Ligilactobacillus</taxon>
    </lineage>
</organism>